<name>A0ABR1WG02_9PEZI</name>
<keyword evidence="3" id="KW-1185">Reference proteome</keyword>
<evidence type="ECO:0000313" key="3">
    <source>
        <dbReference type="Proteomes" id="UP001446871"/>
    </source>
</evidence>
<sequence>MPRRRPGPETRPLGTREFEVMGYAFRCLDGKFPVVDCRSLASLAGFPSAQEVVTYWTALKRKVQSLKGKRGLGDLTWREIQVAGYAWQCIPTASIPEVKAKRLVKIGLYKTREEAAKAWGLIERKLHYMEENNDAEPAALPATGRAPRHKRNADQAGRSATKRRRGA</sequence>
<feature type="region of interest" description="Disordered" evidence="1">
    <location>
        <begin position="133"/>
        <end position="167"/>
    </location>
</feature>
<evidence type="ECO:0000313" key="2">
    <source>
        <dbReference type="EMBL" id="KAK8082410.1"/>
    </source>
</evidence>
<accession>A0ABR1WG02</accession>
<gene>
    <name evidence="2" type="ORF">PG996_001191</name>
</gene>
<comment type="caution">
    <text evidence="2">The sequence shown here is derived from an EMBL/GenBank/DDBJ whole genome shotgun (WGS) entry which is preliminary data.</text>
</comment>
<organism evidence="2 3">
    <name type="scientific">Apiospora saccharicola</name>
    <dbReference type="NCBI Taxonomy" id="335842"/>
    <lineage>
        <taxon>Eukaryota</taxon>
        <taxon>Fungi</taxon>
        <taxon>Dikarya</taxon>
        <taxon>Ascomycota</taxon>
        <taxon>Pezizomycotina</taxon>
        <taxon>Sordariomycetes</taxon>
        <taxon>Xylariomycetidae</taxon>
        <taxon>Amphisphaeriales</taxon>
        <taxon>Apiosporaceae</taxon>
        <taxon>Apiospora</taxon>
    </lineage>
</organism>
<evidence type="ECO:0000256" key="1">
    <source>
        <dbReference type="SAM" id="MobiDB-lite"/>
    </source>
</evidence>
<reference evidence="2 3" key="1">
    <citation type="submission" date="2023-01" db="EMBL/GenBank/DDBJ databases">
        <title>Analysis of 21 Apiospora genomes using comparative genomics revels a genus with tremendous synthesis potential of carbohydrate active enzymes and secondary metabolites.</title>
        <authorList>
            <person name="Sorensen T."/>
        </authorList>
    </citation>
    <scope>NUCLEOTIDE SEQUENCE [LARGE SCALE GENOMIC DNA]</scope>
    <source>
        <strain evidence="2 3">CBS 83171</strain>
    </source>
</reference>
<proteinExistence type="predicted"/>
<protein>
    <submittedName>
        <fullName evidence="2">Uncharacterized protein</fullName>
    </submittedName>
</protein>
<dbReference type="Proteomes" id="UP001446871">
    <property type="component" value="Unassembled WGS sequence"/>
</dbReference>
<dbReference type="EMBL" id="JAQQWM010000001">
    <property type="protein sequence ID" value="KAK8082410.1"/>
    <property type="molecule type" value="Genomic_DNA"/>
</dbReference>